<feature type="binding site" evidence="1">
    <location>
        <position position="86"/>
    </location>
    <ligand>
        <name>Mn(2+)</name>
        <dbReference type="ChEBI" id="CHEBI:29035"/>
        <label>2</label>
    </ligand>
</feature>
<dbReference type="PANTHER" id="PTHR11014:SF63">
    <property type="entry name" value="METALLOPEPTIDASE, PUTATIVE (AFU_ORTHOLOGUE AFUA_6G09600)-RELATED"/>
    <property type="match status" value="1"/>
</dbReference>
<proteinExistence type="predicted"/>
<dbReference type="AlphaFoldDB" id="A0A1U7NPZ9"/>
<dbReference type="SUPFAM" id="SSF53187">
    <property type="entry name" value="Zn-dependent exopeptidases"/>
    <property type="match status" value="1"/>
</dbReference>
<comment type="cofactor">
    <cofactor evidence="1">
        <name>Mn(2+)</name>
        <dbReference type="ChEBI" id="CHEBI:29035"/>
    </cofactor>
    <text evidence="1">The Mn(2+) ion enhances activity.</text>
</comment>
<name>A0A1U7NPZ9_9FIRM</name>
<keyword evidence="4" id="KW-1185">Reference proteome</keyword>
<evidence type="ECO:0000313" key="3">
    <source>
        <dbReference type="EMBL" id="OLU47715.1"/>
    </source>
</evidence>
<dbReference type="SUPFAM" id="SSF55031">
    <property type="entry name" value="Bacterial exopeptidase dimerisation domain"/>
    <property type="match status" value="1"/>
</dbReference>
<dbReference type="GO" id="GO:0016787">
    <property type="term" value="F:hydrolase activity"/>
    <property type="evidence" value="ECO:0007669"/>
    <property type="project" value="InterPro"/>
</dbReference>
<gene>
    <name evidence="3" type="ORF">BO225_02420</name>
</gene>
<dbReference type="EMBL" id="MPKA01000044">
    <property type="protein sequence ID" value="OLU47715.1"/>
    <property type="molecule type" value="Genomic_DNA"/>
</dbReference>
<dbReference type="InterPro" id="IPR002933">
    <property type="entry name" value="Peptidase_M20"/>
</dbReference>
<evidence type="ECO:0000256" key="1">
    <source>
        <dbReference type="PIRSR" id="PIRSR005962-1"/>
    </source>
</evidence>
<dbReference type="InterPro" id="IPR011650">
    <property type="entry name" value="Peptidase_M20_dimer"/>
</dbReference>
<organism evidence="3 4">
    <name type="scientific">Dubosiella newyorkensis</name>
    <dbReference type="NCBI Taxonomy" id="1862672"/>
    <lineage>
        <taxon>Bacteria</taxon>
        <taxon>Bacillati</taxon>
        <taxon>Bacillota</taxon>
        <taxon>Erysipelotrichia</taxon>
        <taxon>Erysipelotrichales</taxon>
        <taxon>Erysipelotrichaceae</taxon>
        <taxon>Dubosiella</taxon>
    </lineage>
</organism>
<keyword evidence="1" id="KW-0479">Metal-binding</keyword>
<dbReference type="Gene3D" id="3.30.70.360">
    <property type="match status" value="1"/>
</dbReference>
<comment type="caution">
    <text evidence="3">The sequence shown here is derived from an EMBL/GenBank/DDBJ whole genome shotgun (WGS) entry which is preliminary data.</text>
</comment>
<protein>
    <recommendedName>
        <fullName evidence="2">Peptidase M20 dimerisation domain-containing protein</fullName>
    </recommendedName>
</protein>
<feature type="binding site" evidence="1">
    <location>
        <position position="121"/>
    </location>
    <ligand>
        <name>Mn(2+)</name>
        <dbReference type="ChEBI" id="CHEBI:29035"/>
        <label>2</label>
    </ligand>
</feature>
<dbReference type="Gene3D" id="3.40.630.10">
    <property type="entry name" value="Zn peptidases"/>
    <property type="match status" value="1"/>
</dbReference>
<reference evidence="3 4" key="1">
    <citation type="submission" date="2016-11" db="EMBL/GenBank/DDBJ databases">
        <title>Description of two novel members of the family Erysipelotrichaceae: Ileibacterium lipovorans gen. nov., sp. nov. and Dubosiella newyorkensis, gen. nov., sp. nov.</title>
        <authorList>
            <person name="Cox L.M."/>
            <person name="Sohn J."/>
            <person name="Tyrrell K.L."/>
            <person name="Citron D.M."/>
            <person name="Lawson P.A."/>
            <person name="Patel N.B."/>
            <person name="Iizumi T."/>
            <person name="Perez-Perez G.I."/>
            <person name="Goldstein E.J."/>
            <person name="Blaser M.J."/>
        </authorList>
    </citation>
    <scope>NUCLEOTIDE SEQUENCE [LARGE SCALE GENOMIC DNA]</scope>
    <source>
        <strain evidence="3 4">NYU-BL-A4</strain>
    </source>
</reference>
<feature type="domain" description="Peptidase M20 dimerisation" evidence="2">
    <location>
        <begin position="167"/>
        <end position="262"/>
    </location>
</feature>
<dbReference type="NCBIfam" id="TIGR01891">
    <property type="entry name" value="amidohydrolases"/>
    <property type="match status" value="1"/>
</dbReference>
<dbReference type="STRING" id="1862672.BO225_02420"/>
<dbReference type="PIRSF" id="PIRSF005962">
    <property type="entry name" value="Pept_M20D_amidohydro"/>
    <property type="match status" value="1"/>
</dbReference>
<dbReference type="Proteomes" id="UP000186705">
    <property type="component" value="Unassembled WGS sequence"/>
</dbReference>
<feature type="binding site" evidence="1">
    <location>
        <position position="335"/>
    </location>
    <ligand>
        <name>Mn(2+)</name>
        <dbReference type="ChEBI" id="CHEBI:29035"/>
        <label>2</label>
    </ligand>
</feature>
<dbReference type="PANTHER" id="PTHR11014">
    <property type="entry name" value="PEPTIDASE M20 FAMILY MEMBER"/>
    <property type="match status" value="1"/>
</dbReference>
<dbReference type="OrthoDB" id="9776731at2"/>
<feature type="binding site" evidence="1">
    <location>
        <position position="88"/>
    </location>
    <ligand>
        <name>Mn(2+)</name>
        <dbReference type="ChEBI" id="CHEBI:29035"/>
        <label>2</label>
    </ligand>
</feature>
<dbReference type="InterPro" id="IPR017439">
    <property type="entry name" value="Amidohydrolase"/>
</dbReference>
<evidence type="ECO:0000259" key="2">
    <source>
        <dbReference type="Pfam" id="PF07687"/>
    </source>
</evidence>
<accession>A0A1U7NPZ9</accession>
<keyword evidence="1" id="KW-0464">Manganese</keyword>
<feature type="binding site" evidence="1">
    <location>
        <position position="147"/>
    </location>
    <ligand>
        <name>Mn(2+)</name>
        <dbReference type="ChEBI" id="CHEBI:29035"/>
        <label>2</label>
    </ligand>
</feature>
<dbReference type="GeneID" id="78274802"/>
<evidence type="ECO:0000313" key="4">
    <source>
        <dbReference type="Proteomes" id="UP000186705"/>
    </source>
</evidence>
<sequence>MLSSYRRALHQIPELKLDTTQTATYIKNHLEPMKCELTSLIPNSICAYFDFGQEQTLAFRSDMDALPILEQNEIAYRSKNSNMHACGHDGHMSILLGFADHIDQLEQAPYNILLIFQPGEEDPGGAQLLIDAGLFERYSIDAIFGLHIYPHLPSGQIVSKKGVMMAGACDLNIEIYGKASHAAQPERGINALKAAAQFITKTLAQEEQLFEKDVYHLLHYGLIESGSAFNVVANHASIKGTIRYFDPYVFDQIVDLLKKELSILQERMGIHYAFSIDQHYPPLYNDQNLFENIQKEIPFANLEAPVLIAEDFAFYGKYAPSFFCFIGSGMEEALHSDTFNFDESLLTSGVSFYIDVLNHLKIKKNT</sequence>
<dbReference type="Pfam" id="PF07687">
    <property type="entry name" value="M20_dimer"/>
    <property type="match status" value="1"/>
</dbReference>
<dbReference type="InterPro" id="IPR036264">
    <property type="entry name" value="Bact_exopeptidase_dim_dom"/>
</dbReference>
<dbReference type="RefSeq" id="WP_076340688.1">
    <property type="nucleotide sequence ID" value="NZ_CAPDDE010000016.1"/>
</dbReference>
<dbReference type="GO" id="GO:0046872">
    <property type="term" value="F:metal ion binding"/>
    <property type="evidence" value="ECO:0007669"/>
    <property type="project" value="UniProtKB-KW"/>
</dbReference>
<dbReference type="Pfam" id="PF01546">
    <property type="entry name" value="Peptidase_M20"/>
    <property type="match status" value="1"/>
</dbReference>